<proteinExistence type="predicted"/>
<name>M7BRV8_CHEMY</name>
<organism evidence="1 2">
    <name type="scientific">Chelonia mydas</name>
    <name type="common">Green sea-turtle</name>
    <name type="synonym">Chelonia agassizi</name>
    <dbReference type="NCBI Taxonomy" id="8469"/>
    <lineage>
        <taxon>Eukaryota</taxon>
        <taxon>Metazoa</taxon>
        <taxon>Chordata</taxon>
        <taxon>Craniata</taxon>
        <taxon>Vertebrata</taxon>
        <taxon>Euteleostomi</taxon>
        <taxon>Archelosauria</taxon>
        <taxon>Testudinata</taxon>
        <taxon>Testudines</taxon>
        <taxon>Cryptodira</taxon>
        <taxon>Durocryptodira</taxon>
        <taxon>Americhelydia</taxon>
        <taxon>Chelonioidea</taxon>
        <taxon>Cheloniidae</taxon>
        <taxon>Chelonia</taxon>
    </lineage>
</organism>
<dbReference type="Proteomes" id="UP000031443">
    <property type="component" value="Unassembled WGS sequence"/>
</dbReference>
<accession>M7BRV8</accession>
<dbReference type="AlphaFoldDB" id="M7BRV8"/>
<keyword evidence="2" id="KW-1185">Reference proteome</keyword>
<dbReference type="STRING" id="8469.M7BRV8"/>
<protein>
    <submittedName>
        <fullName evidence="1">LIM domain-binding protein 2</fullName>
    </submittedName>
</protein>
<gene>
    <name evidence="1" type="ORF">UY3_02824</name>
</gene>
<dbReference type="PANTHER" id="PTHR10378">
    <property type="entry name" value="LIM DOMAIN-BINDING PROTEIN"/>
    <property type="match status" value="1"/>
</dbReference>
<dbReference type="InterPro" id="IPR029005">
    <property type="entry name" value="LIM-bd/SEUSS"/>
</dbReference>
<evidence type="ECO:0000313" key="1">
    <source>
        <dbReference type="EMBL" id="EMP39954.1"/>
    </source>
</evidence>
<sequence>MRENHIHAPASTQAKQELELASPTSQVCTEGRLILEFTFDDLMRIKTWHFTIRQYRELVPRSILAMHAQDPQVLEQLSKNITRMGLTNFTLNYLRVRATSTPLKYRIMVGSSSSLPQLAVVITHFYPPLIRISGSKSSSFSLPTGKTPAT</sequence>
<evidence type="ECO:0000313" key="2">
    <source>
        <dbReference type="Proteomes" id="UP000031443"/>
    </source>
</evidence>
<dbReference type="EMBL" id="KB515251">
    <property type="protein sequence ID" value="EMP39954.1"/>
    <property type="molecule type" value="Genomic_DNA"/>
</dbReference>
<reference evidence="2" key="1">
    <citation type="journal article" date="2013" name="Nat. Genet.">
        <title>The draft genomes of soft-shell turtle and green sea turtle yield insights into the development and evolution of the turtle-specific body plan.</title>
        <authorList>
            <person name="Wang Z."/>
            <person name="Pascual-Anaya J."/>
            <person name="Zadissa A."/>
            <person name="Li W."/>
            <person name="Niimura Y."/>
            <person name="Huang Z."/>
            <person name="Li C."/>
            <person name="White S."/>
            <person name="Xiong Z."/>
            <person name="Fang D."/>
            <person name="Wang B."/>
            <person name="Ming Y."/>
            <person name="Chen Y."/>
            <person name="Zheng Y."/>
            <person name="Kuraku S."/>
            <person name="Pignatelli M."/>
            <person name="Herrero J."/>
            <person name="Beal K."/>
            <person name="Nozawa M."/>
            <person name="Li Q."/>
            <person name="Wang J."/>
            <person name="Zhang H."/>
            <person name="Yu L."/>
            <person name="Shigenobu S."/>
            <person name="Wang J."/>
            <person name="Liu J."/>
            <person name="Flicek P."/>
            <person name="Searle S."/>
            <person name="Wang J."/>
            <person name="Kuratani S."/>
            <person name="Yin Y."/>
            <person name="Aken B."/>
            <person name="Zhang G."/>
            <person name="Irie N."/>
        </authorList>
    </citation>
    <scope>NUCLEOTIDE SEQUENCE [LARGE SCALE GENOMIC DNA]</scope>
</reference>